<accession>A0ACD3ADU2</accession>
<keyword evidence="2" id="KW-1185">Reference proteome</keyword>
<dbReference type="EMBL" id="ML208509">
    <property type="protein sequence ID" value="TFK63701.1"/>
    <property type="molecule type" value="Genomic_DNA"/>
</dbReference>
<evidence type="ECO:0000313" key="1">
    <source>
        <dbReference type="EMBL" id="TFK63701.1"/>
    </source>
</evidence>
<dbReference type="Proteomes" id="UP000308600">
    <property type="component" value="Unassembled WGS sequence"/>
</dbReference>
<organism evidence="1 2">
    <name type="scientific">Pluteus cervinus</name>
    <dbReference type="NCBI Taxonomy" id="181527"/>
    <lineage>
        <taxon>Eukaryota</taxon>
        <taxon>Fungi</taxon>
        <taxon>Dikarya</taxon>
        <taxon>Basidiomycota</taxon>
        <taxon>Agaricomycotina</taxon>
        <taxon>Agaricomycetes</taxon>
        <taxon>Agaricomycetidae</taxon>
        <taxon>Agaricales</taxon>
        <taxon>Pluteineae</taxon>
        <taxon>Pluteaceae</taxon>
        <taxon>Pluteus</taxon>
    </lineage>
</organism>
<evidence type="ECO:0000313" key="2">
    <source>
        <dbReference type="Proteomes" id="UP000308600"/>
    </source>
</evidence>
<sequence>MFSSKSTAIHSGVDLATTLPPELWLHIFDCLPRRDVLQLSMVHRTLYAYVRPRLWQKLTGTKNDQIKALLRELAICSYITDVAIKATIPASRERSILRWRPALISDRSTNAALKVLSRLKNIQTLSVSAWSSEEACPALTLYRGLWDHILADQLRCLHLKLGSSKILRTFSSSLRGSSITFKNLDTLILQLCACPGGNAKYHGDLKTITDTCRCSVRSVAVRLMFESVDPYSDIDPTQAPLKSLGTFPHLRHFDFATNATRTVGGYTEFLTRHQSTLTCLQTTTPMEGLLPLIVFNAGRSFKPSWNIKTLNMTYEVREMSISRWNPIPMTNFTWYARSLTTLILVITPASTFPHRGLEHNEVKEIITHLDQPPNGVLLERLRLTVSRVSPQLIDLIASYLGKLHTLDLQYFILVQNKDALPNDDDESGFFDEMKLRHYPNWNLQSIDMNTRYGPNLWRQSMPSMLLLASCIPAIRRYGPFDWSDAEVSPDSS</sequence>
<proteinExistence type="predicted"/>
<name>A0ACD3ADU2_9AGAR</name>
<gene>
    <name evidence="1" type="ORF">BDN72DRAFT_847333</name>
</gene>
<reference evidence="1 2" key="1">
    <citation type="journal article" date="2019" name="Nat. Ecol. Evol.">
        <title>Megaphylogeny resolves global patterns of mushroom evolution.</title>
        <authorList>
            <person name="Varga T."/>
            <person name="Krizsan K."/>
            <person name="Foldi C."/>
            <person name="Dima B."/>
            <person name="Sanchez-Garcia M."/>
            <person name="Sanchez-Ramirez S."/>
            <person name="Szollosi G.J."/>
            <person name="Szarkandi J.G."/>
            <person name="Papp V."/>
            <person name="Albert L."/>
            <person name="Andreopoulos W."/>
            <person name="Angelini C."/>
            <person name="Antonin V."/>
            <person name="Barry K.W."/>
            <person name="Bougher N.L."/>
            <person name="Buchanan P."/>
            <person name="Buyck B."/>
            <person name="Bense V."/>
            <person name="Catcheside P."/>
            <person name="Chovatia M."/>
            <person name="Cooper J."/>
            <person name="Damon W."/>
            <person name="Desjardin D."/>
            <person name="Finy P."/>
            <person name="Geml J."/>
            <person name="Haridas S."/>
            <person name="Hughes K."/>
            <person name="Justo A."/>
            <person name="Karasinski D."/>
            <person name="Kautmanova I."/>
            <person name="Kiss B."/>
            <person name="Kocsube S."/>
            <person name="Kotiranta H."/>
            <person name="LaButti K.M."/>
            <person name="Lechner B.E."/>
            <person name="Liimatainen K."/>
            <person name="Lipzen A."/>
            <person name="Lukacs Z."/>
            <person name="Mihaltcheva S."/>
            <person name="Morgado L.N."/>
            <person name="Niskanen T."/>
            <person name="Noordeloos M.E."/>
            <person name="Ohm R.A."/>
            <person name="Ortiz-Santana B."/>
            <person name="Ovrebo C."/>
            <person name="Racz N."/>
            <person name="Riley R."/>
            <person name="Savchenko A."/>
            <person name="Shiryaev A."/>
            <person name="Soop K."/>
            <person name="Spirin V."/>
            <person name="Szebenyi C."/>
            <person name="Tomsovsky M."/>
            <person name="Tulloss R.E."/>
            <person name="Uehling J."/>
            <person name="Grigoriev I.V."/>
            <person name="Vagvolgyi C."/>
            <person name="Papp T."/>
            <person name="Martin F.M."/>
            <person name="Miettinen O."/>
            <person name="Hibbett D.S."/>
            <person name="Nagy L.G."/>
        </authorList>
    </citation>
    <scope>NUCLEOTIDE SEQUENCE [LARGE SCALE GENOMIC DNA]</scope>
    <source>
        <strain evidence="1 2">NL-1719</strain>
    </source>
</reference>
<protein>
    <submittedName>
        <fullName evidence="1">Uncharacterized protein</fullName>
    </submittedName>
</protein>